<comment type="similarity">
    <text evidence="4">Belongs to the NAD(P)-dependent epimerase/dehydratase family.</text>
</comment>
<evidence type="ECO:0000256" key="8">
    <source>
        <dbReference type="ARBA" id="ARBA00023144"/>
    </source>
</evidence>
<name>A0ABT6X3N1_9BURK</name>
<keyword evidence="8" id="KW-0299">Galactose metabolism</keyword>
<dbReference type="Gene3D" id="3.40.50.720">
    <property type="entry name" value="NAD(P)-binding Rossmann-like Domain"/>
    <property type="match status" value="1"/>
</dbReference>
<accession>A0ABT6X3N1</accession>
<evidence type="ECO:0000256" key="9">
    <source>
        <dbReference type="ARBA" id="ARBA00023235"/>
    </source>
</evidence>
<evidence type="ECO:0000256" key="6">
    <source>
        <dbReference type="ARBA" id="ARBA00018569"/>
    </source>
</evidence>
<feature type="domain" description="NAD-dependent epimerase/dehydratase" evidence="12">
    <location>
        <begin position="5"/>
        <end position="54"/>
    </location>
</feature>
<evidence type="ECO:0000313" key="14">
    <source>
        <dbReference type="Proteomes" id="UP001431902"/>
    </source>
</evidence>
<organism evidence="13 14">
    <name type="scientific">Limnohabitans lacus</name>
    <dbReference type="NCBI Taxonomy" id="3045173"/>
    <lineage>
        <taxon>Bacteria</taxon>
        <taxon>Pseudomonadati</taxon>
        <taxon>Pseudomonadota</taxon>
        <taxon>Betaproteobacteria</taxon>
        <taxon>Burkholderiales</taxon>
        <taxon>Comamonadaceae</taxon>
        <taxon>Limnohabitans</taxon>
    </lineage>
</organism>
<comment type="catalytic activity">
    <reaction evidence="1">
        <text>UDP-alpha-D-glucose = UDP-alpha-D-galactose</text>
        <dbReference type="Rhea" id="RHEA:22168"/>
        <dbReference type="ChEBI" id="CHEBI:58885"/>
        <dbReference type="ChEBI" id="CHEBI:66914"/>
        <dbReference type="EC" id="5.1.3.2"/>
    </reaction>
</comment>
<evidence type="ECO:0000256" key="2">
    <source>
        <dbReference type="ARBA" id="ARBA00001911"/>
    </source>
</evidence>
<dbReference type="PANTHER" id="PTHR43725:SF47">
    <property type="entry name" value="UDP-GLUCOSE 4-EPIMERASE"/>
    <property type="match status" value="1"/>
</dbReference>
<dbReference type="GO" id="GO:0008446">
    <property type="term" value="F:GDP-mannose 4,6-dehydratase activity"/>
    <property type="evidence" value="ECO:0007669"/>
    <property type="project" value="UniProtKB-EC"/>
</dbReference>
<dbReference type="InterPro" id="IPR001509">
    <property type="entry name" value="Epimerase_deHydtase"/>
</dbReference>
<evidence type="ECO:0000256" key="1">
    <source>
        <dbReference type="ARBA" id="ARBA00000083"/>
    </source>
</evidence>
<evidence type="ECO:0000313" key="13">
    <source>
        <dbReference type="EMBL" id="MDI9232721.1"/>
    </source>
</evidence>
<dbReference type="Pfam" id="PF01370">
    <property type="entry name" value="Epimerase"/>
    <property type="match status" value="1"/>
</dbReference>
<evidence type="ECO:0000256" key="5">
    <source>
        <dbReference type="ARBA" id="ARBA00013189"/>
    </source>
</evidence>
<evidence type="ECO:0000256" key="10">
    <source>
        <dbReference type="ARBA" id="ARBA00031367"/>
    </source>
</evidence>
<evidence type="ECO:0000256" key="7">
    <source>
        <dbReference type="ARBA" id="ARBA00023027"/>
    </source>
</evidence>
<gene>
    <name evidence="13" type="ORF">QLQ16_02605</name>
</gene>
<dbReference type="Proteomes" id="UP001431902">
    <property type="component" value="Unassembled WGS sequence"/>
</dbReference>
<keyword evidence="9" id="KW-0413">Isomerase</keyword>
<dbReference type="InterPro" id="IPR036291">
    <property type="entry name" value="NAD(P)-bd_dom_sf"/>
</dbReference>
<keyword evidence="7" id="KW-0520">NAD</keyword>
<dbReference type="Gene3D" id="3.90.25.10">
    <property type="entry name" value="UDP-galactose 4-epimerase, domain 1"/>
    <property type="match status" value="1"/>
</dbReference>
<protein>
    <recommendedName>
        <fullName evidence="6">UDP-glucose 4-epimerase</fullName>
        <ecNumber evidence="5">5.1.3.2</ecNumber>
    </recommendedName>
    <alternativeName>
        <fullName evidence="11">Galactowaldenase</fullName>
    </alternativeName>
    <alternativeName>
        <fullName evidence="10">UDP-galactose 4-epimerase</fullName>
    </alternativeName>
</protein>
<sequence>MTSKILITGGAGYIGSHTAVELMNAGHHVVIVDNLCNSSRFEARRSDDVATCYSDTRLAQEALGWKAELGVDRMCQDAWRWQSQNPNGY</sequence>
<dbReference type="PANTHER" id="PTHR43725">
    <property type="entry name" value="UDP-GLUCOSE 4-EPIMERASE"/>
    <property type="match status" value="1"/>
</dbReference>
<evidence type="ECO:0000256" key="4">
    <source>
        <dbReference type="ARBA" id="ARBA00007637"/>
    </source>
</evidence>
<keyword evidence="13" id="KW-0456">Lyase</keyword>
<keyword evidence="14" id="KW-1185">Reference proteome</keyword>
<dbReference type="SUPFAM" id="SSF51735">
    <property type="entry name" value="NAD(P)-binding Rossmann-fold domains"/>
    <property type="match status" value="2"/>
</dbReference>
<evidence type="ECO:0000256" key="3">
    <source>
        <dbReference type="ARBA" id="ARBA00004947"/>
    </source>
</evidence>
<dbReference type="EMBL" id="JASGBH010000002">
    <property type="protein sequence ID" value="MDI9232721.1"/>
    <property type="molecule type" value="Genomic_DNA"/>
</dbReference>
<comment type="cofactor">
    <cofactor evidence="2">
        <name>NAD(+)</name>
        <dbReference type="ChEBI" id="CHEBI:57540"/>
    </cofactor>
</comment>
<comment type="pathway">
    <text evidence="3">Carbohydrate metabolism; galactose metabolism.</text>
</comment>
<evidence type="ECO:0000256" key="11">
    <source>
        <dbReference type="ARBA" id="ARBA00033067"/>
    </source>
</evidence>
<evidence type="ECO:0000259" key="12">
    <source>
        <dbReference type="Pfam" id="PF01370"/>
    </source>
</evidence>
<dbReference type="EC" id="5.1.3.2" evidence="5"/>
<comment type="caution">
    <text evidence="13">The sequence shown here is derived from an EMBL/GenBank/DDBJ whole genome shotgun (WGS) entry which is preliminary data.</text>
</comment>
<proteinExistence type="inferred from homology"/>
<keyword evidence="8" id="KW-0119">Carbohydrate metabolism</keyword>
<reference evidence="13" key="1">
    <citation type="submission" date="2023-05" db="EMBL/GenBank/DDBJ databases">
        <title>Limnohabitans sp. strain HM2-2 Genome sequencing and assembly.</title>
        <authorList>
            <person name="Jung Y."/>
        </authorList>
    </citation>
    <scope>NUCLEOTIDE SEQUENCE</scope>
    <source>
        <strain evidence="13">HM2-2</strain>
    </source>
</reference>